<dbReference type="GO" id="GO:0003677">
    <property type="term" value="F:DNA binding"/>
    <property type="evidence" value="ECO:0007669"/>
    <property type="project" value="UniProtKB-KW"/>
</dbReference>
<keyword evidence="4" id="KW-1185">Reference proteome</keyword>
<evidence type="ECO:0000313" key="3">
    <source>
        <dbReference type="EMBL" id="AUH34423.1"/>
    </source>
</evidence>
<dbReference type="AlphaFoldDB" id="A0A2K9EHH5"/>
<dbReference type="Proteomes" id="UP000233742">
    <property type="component" value="Chromosome"/>
</dbReference>
<organism evidence="3 4">
    <name type="scientific">Paracoccus tegillarcae</name>
    <dbReference type="NCBI Taxonomy" id="1529068"/>
    <lineage>
        <taxon>Bacteria</taxon>
        <taxon>Pseudomonadati</taxon>
        <taxon>Pseudomonadota</taxon>
        <taxon>Alphaproteobacteria</taxon>
        <taxon>Rhodobacterales</taxon>
        <taxon>Paracoccaceae</taxon>
        <taxon>Paracoccus</taxon>
    </lineage>
</organism>
<dbReference type="Pfam" id="PF01381">
    <property type="entry name" value="HTH_3"/>
    <property type="match status" value="1"/>
</dbReference>
<dbReference type="SUPFAM" id="SSF47413">
    <property type="entry name" value="lambda repressor-like DNA-binding domains"/>
    <property type="match status" value="1"/>
</dbReference>
<dbReference type="EMBL" id="CP025408">
    <property type="protein sequence ID" value="AUH34423.1"/>
    <property type="molecule type" value="Genomic_DNA"/>
</dbReference>
<gene>
    <name evidence="3" type="ORF">CUV01_14425</name>
</gene>
<dbReference type="Gene3D" id="1.10.260.40">
    <property type="entry name" value="lambda repressor-like DNA-binding domains"/>
    <property type="match status" value="1"/>
</dbReference>
<dbReference type="GO" id="GO:0005829">
    <property type="term" value="C:cytosol"/>
    <property type="evidence" value="ECO:0007669"/>
    <property type="project" value="TreeGrafter"/>
</dbReference>
<dbReference type="InterPro" id="IPR050807">
    <property type="entry name" value="TransReg_Diox_bact_type"/>
</dbReference>
<proteinExistence type="predicted"/>
<dbReference type="KEGG" id="paro:CUV01_14425"/>
<accession>A0A2K9EHH5</accession>
<dbReference type="PROSITE" id="PS50943">
    <property type="entry name" value="HTH_CROC1"/>
    <property type="match status" value="1"/>
</dbReference>
<dbReference type="InterPro" id="IPR010982">
    <property type="entry name" value="Lambda_DNA-bd_dom_sf"/>
</dbReference>
<dbReference type="CDD" id="cd00093">
    <property type="entry name" value="HTH_XRE"/>
    <property type="match status" value="1"/>
</dbReference>
<name>A0A2K9EHH5_9RHOB</name>
<evidence type="ECO:0000259" key="2">
    <source>
        <dbReference type="PROSITE" id="PS50943"/>
    </source>
</evidence>
<sequence>MCFQGARTERAFNHRVFTHDSSFLYARHQKFTEYFIAQEGFFLRVGSITEPDTTILNAFAKVLRDRRREAGLSQEELAHRAGLSMRYVSLLESRRHQPSLATLHALAGSLGVSLTVLVQEVENQMKS</sequence>
<dbReference type="GO" id="GO:0003700">
    <property type="term" value="F:DNA-binding transcription factor activity"/>
    <property type="evidence" value="ECO:0007669"/>
    <property type="project" value="TreeGrafter"/>
</dbReference>
<dbReference type="SMART" id="SM00530">
    <property type="entry name" value="HTH_XRE"/>
    <property type="match status" value="1"/>
</dbReference>
<keyword evidence="1" id="KW-0238">DNA-binding</keyword>
<feature type="domain" description="HTH cro/C1-type" evidence="2">
    <location>
        <begin position="63"/>
        <end position="117"/>
    </location>
</feature>
<dbReference type="PANTHER" id="PTHR46797">
    <property type="entry name" value="HTH-TYPE TRANSCRIPTIONAL REGULATOR"/>
    <property type="match status" value="1"/>
</dbReference>
<evidence type="ECO:0000256" key="1">
    <source>
        <dbReference type="ARBA" id="ARBA00023125"/>
    </source>
</evidence>
<dbReference type="PANTHER" id="PTHR46797:SF1">
    <property type="entry name" value="METHYLPHOSPHONATE SYNTHASE"/>
    <property type="match status" value="1"/>
</dbReference>
<dbReference type="OrthoDB" id="9815697at2"/>
<dbReference type="InterPro" id="IPR001387">
    <property type="entry name" value="Cro/C1-type_HTH"/>
</dbReference>
<evidence type="ECO:0000313" key="4">
    <source>
        <dbReference type="Proteomes" id="UP000233742"/>
    </source>
</evidence>
<protein>
    <recommendedName>
        <fullName evidence="2">HTH cro/C1-type domain-containing protein</fullName>
    </recommendedName>
</protein>
<reference evidence="3 4" key="1">
    <citation type="submission" date="2017-12" db="EMBL/GenBank/DDBJ databases">
        <authorList>
            <person name="Hurst M.R.H."/>
        </authorList>
    </citation>
    <scope>NUCLEOTIDE SEQUENCE [LARGE SCALE GENOMIC DNA]</scope>
    <source>
        <strain evidence="3 4">BM15</strain>
    </source>
</reference>